<protein>
    <submittedName>
        <fullName evidence="3">RNA pseudouridine synthase</fullName>
    </submittedName>
</protein>
<comment type="caution">
    <text evidence="3">The sequence shown here is derived from an EMBL/GenBank/DDBJ whole genome shotgun (WGS) entry which is preliminary data.</text>
</comment>
<dbReference type="AlphaFoldDB" id="A0A918U6K8"/>
<keyword evidence="4" id="KW-1185">Reference proteome</keyword>
<dbReference type="InterPro" id="IPR006145">
    <property type="entry name" value="PsdUridine_synth_RsuA/RluA"/>
</dbReference>
<dbReference type="InterPro" id="IPR006224">
    <property type="entry name" value="PsdUridine_synth_RluA-like_CS"/>
</dbReference>
<proteinExistence type="inferred from homology"/>
<dbReference type="GO" id="GO:0000455">
    <property type="term" value="P:enzyme-directed rRNA pseudouridine synthesis"/>
    <property type="evidence" value="ECO:0007669"/>
    <property type="project" value="TreeGrafter"/>
</dbReference>
<reference evidence="3" key="2">
    <citation type="submission" date="2020-09" db="EMBL/GenBank/DDBJ databases">
        <authorList>
            <person name="Sun Q."/>
            <person name="Kim S."/>
        </authorList>
    </citation>
    <scope>NUCLEOTIDE SEQUENCE</scope>
    <source>
        <strain evidence="3">KCTC 32182</strain>
    </source>
</reference>
<dbReference type="InterPro" id="IPR006508">
    <property type="entry name" value="PsdUridine_synth_RluA-like"/>
</dbReference>
<name>A0A918U6K8_9NEIS</name>
<sequence length="230" mass="26136">MFRLIASDPRFHVIDKRQGTSFHRQGDEPGLFETVREALGGEPLWPVHRLDRVTSGLLLIARDERTARELGDAFAGSRVEKYYVALSDRKPSKKQGLVSGDMEKGRGGAWRLTPSRDNPAVTQFFSWSMLPGLRLFVLRPRTGRTHQLRVALKSLGAPILGDPLYHPADYPGGEPDRAYLHAWQLRFELDGEAFHFRAAPEEGRWFTHESCRTLLADEALNPRRLPWPTV</sequence>
<dbReference type="InterPro" id="IPR020103">
    <property type="entry name" value="PsdUridine_synth_cat_dom_sf"/>
</dbReference>
<feature type="domain" description="Pseudouridine synthase RsuA/RluA-like" evidence="2">
    <location>
        <begin position="11"/>
        <end position="153"/>
    </location>
</feature>
<comment type="similarity">
    <text evidence="1">Belongs to the pseudouridine synthase RluA family.</text>
</comment>
<evidence type="ECO:0000313" key="4">
    <source>
        <dbReference type="Proteomes" id="UP000645257"/>
    </source>
</evidence>
<dbReference type="GO" id="GO:0140098">
    <property type="term" value="F:catalytic activity, acting on RNA"/>
    <property type="evidence" value="ECO:0007669"/>
    <property type="project" value="UniProtKB-ARBA"/>
</dbReference>
<dbReference type="Pfam" id="PF00849">
    <property type="entry name" value="PseudoU_synth_2"/>
    <property type="match status" value="1"/>
</dbReference>
<dbReference type="CDD" id="cd02869">
    <property type="entry name" value="PseudoU_synth_RluA_like"/>
    <property type="match status" value="1"/>
</dbReference>
<dbReference type="Gene3D" id="3.30.2350.10">
    <property type="entry name" value="Pseudouridine synthase"/>
    <property type="match status" value="1"/>
</dbReference>
<reference evidence="3" key="1">
    <citation type="journal article" date="2014" name="Int. J. Syst. Evol. Microbiol.">
        <title>Complete genome sequence of Corynebacterium casei LMG S-19264T (=DSM 44701T), isolated from a smear-ripened cheese.</title>
        <authorList>
            <consortium name="US DOE Joint Genome Institute (JGI-PGF)"/>
            <person name="Walter F."/>
            <person name="Albersmeier A."/>
            <person name="Kalinowski J."/>
            <person name="Ruckert C."/>
        </authorList>
    </citation>
    <scope>NUCLEOTIDE SEQUENCE</scope>
    <source>
        <strain evidence="3">KCTC 32182</strain>
    </source>
</reference>
<gene>
    <name evidence="3" type="ORF">GCM10011289_01970</name>
</gene>
<dbReference type="Proteomes" id="UP000645257">
    <property type="component" value="Unassembled WGS sequence"/>
</dbReference>
<evidence type="ECO:0000259" key="2">
    <source>
        <dbReference type="Pfam" id="PF00849"/>
    </source>
</evidence>
<dbReference type="GO" id="GO:0003723">
    <property type="term" value="F:RNA binding"/>
    <property type="evidence" value="ECO:0007669"/>
    <property type="project" value="InterPro"/>
</dbReference>
<dbReference type="PANTHER" id="PTHR21600">
    <property type="entry name" value="MITOCHONDRIAL RNA PSEUDOURIDINE SYNTHASE"/>
    <property type="match status" value="1"/>
</dbReference>
<dbReference type="RefSeq" id="WP_189530195.1">
    <property type="nucleotide sequence ID" value="NZ_BMYX01000001.1"/>
</dbReference>
<dbReference type="PROSITE" id="PS01129">
    <property type="entry name" value="PSI_RLU"/>
    <property type="match status" value="1"/>
</dbReference>
<evidence type="ECO:0000313" key="3">
    <source>
        <dbReference type="EMBL" id="GGY03281.1"/>
    </source>
</evidence>
<dbReference type="NCBIfam" id="TIGR01621">
    <property type="entry name" value="RluA-like"/>
    <property type="match status" value="1"/>
</dbReference>
<accession>A0A918U6K8</accession>
<dbReference type="SUPFAM" id="SSF55120">
    <property type="entry name" value="Pseudouridine synthase"/>
    <property type="match status" value="1"/>
</dbReference>
<evidence type="ECO:0000256" key="1">
    <source>
        <dbReference type="ARBA" id="ARBA00010876"/>
    </source>
</evidence>
<dbReference type="InterPro" id="IPR050188">
    <property type="entry name" value="RluA_PseudoU_synthase"/>
</dbReference>
<dbReference type="GO" id="GO:0009982">
    <property type="term" value="F:pseudouridine synthase activity"/>
    <property type="evidence" value="ECO:0007669"/>
    <property type="project" value="InterPro"/>
</dbReference>
<organism evidence="3 4">
    <name type="scientific">Paludibacterium paludis</name>
    <dbReference type="NCBI Taxonomy" id="1225769"/>
    <lineage>
        <taxon>Bacteria</taxon>
        <taxon>Pseudomonadati</taxon>
        <taxon>Pseudomonadota</taxon>
        <taxon>Betaproteobacteria</taxon>
        <taxon>Neisseriales</taxon>
        <taxon>Chromobacteriaceae</taxon>
        <taxon>Paludibacterium</taxon>
    </lineage>
</organism>
<dbReference type="EMBL" id="BMYX01000001">
    <property type="protein sequence ID" value="GGY03281.1"/>
    <property type="molecule type" value="Genomic_DNA"/>
</dbReference>
<dbReference type="PANTHER" id="PTHR21600:SF87">
    <property type="entry name" value="RNA PSEUDOURIDYLATE SYNTHASE DOMAIN-CONTAINING PROTEIN 1"/>
    <property type="match status" value="1"/>
</dbReference>